<evidence type="ECO:0000313" key="1">
    <source>
        <dbReference type="EMBL" id="MCW3475786.1"/>
    </source>
</evidence>
<reference evidence="1" key="1">
    <citation type="submission" date="2022-09" db="EMBL/GenBank/DDBJ databases">
        <title>Rhodovastum sp. nov. RN2-1 isolated from soil in Seongnam, South Korea.</title>
        <authorList>
            <person name="Le N.T."/>
        </authorList>
    </citation>
    <scope>NUCLEOTIDE SEQUENCE</scope>
    <source>
        <strain evidence="1">RN2-1</strain>
    </source>
</reference>
<gene>
    <name evidence="1" type="ORF">OL599_14500</name>
</gene>
<dbReference type="Proteomes" id="UP001165679">
    <property type="component" value="Unassembled WGS sequence"/>
</dbReference>
<organism evidence="1 2">
    <name type="scientific">Limobrevibacterium gyesilva</name>
    <dbReference type="NCBI Taxonomy" id="2991712"/>
    <lineage>
        <taxon>Bacteria</taxon>
        <taxon>Pseudomonadati</taxon>
        <taxon>Pseudomonadota</taxon>
        <taxon>Alphaproteobacteria</taxon>
        <taxon>Acetobacterales</taxon>
        <taxon>Acetobacteraceae</taxon>
        <taxon>Limobrevibacterium</taxon>
    </lineage>
</organism>
<reference evidence="1" key="2">
    <citation type="submission" date="2022-10" db="EMBL/GenBank/DDBJ databases">
        <authorList>
            <person name="Trinh H.N."/>
        </authorList>
    </citation>
    <scope>NUCLEOTIDE SEQUENCE</scope>
    <source>
        <strain evidence="1">RN2-1</strain>
    </source>
</reference>
<name>A0AA42CG86_9PROT</name>
<protein>
    <submittedName>
        <fullName evidence="1">DUF2939 domain-containing protein</fullName>
    </submittedName>
</protein>
<dbReference type="Pfam" id="PF11159">
    <property type="entry name" value="DUF2939"/>
    <property type="match status" value="1"/>
</dbReference>
<dbReference type="AlphaFoldDB" id="A0AA42CG86"/>
<proteinExistence type="predicted"/>
<keyword evidence="2" id="KW-1185">Reference proteome</keyword>
<dbReference type="EMBL" id="JAPDNT010000011">
    <property type="protein sequence ID" value="MCW3475786.1"/>
    <property type="molecule type" value="Genomic_DNA"/>
</dbReference>
<dbReference type="InterPro" id="IPR021330">
    <property type="entry name" value="DUF2939"/>
</dbReference>
<comment type="caution">
    <text evidence="1">The sequence shown here is derived from an EMBL/GenBank/DDBJ whole genome shotgun (WGS) entry which is preliminary data.</text>
</comment>
<accession>A0AA42CG86</accession>
<evidence type="ECO:0000313" key="2">
    <source>
        <dbReference type="Proteomes" id="UP001165679"/>
    </source>
</evidence>
<dbReference type="RefSeq" id="WP_264714510.1">
    <property type="nucleotide sequence ID" value="NZ_JAPDNT010000011.1"/>
</dbReference>
<sequence length="192" mass="21312">MPGRKTLFTGLMAVGLAYASAPYVTMWRLYQALHEQDAATLSEIVDWDAVRQGLKNDIAEGIIGMPAQEMESSNSLPPFGSSFLNGIAGSLVDQEITPQRVVLVVHSMQTDEAVPASSEWAAIFDLGCIERAFFDSPTSFTLRVRTAGQEPDEPPLRVRLELRGPSWRHGLSWKLVRAWVPQDLMDRANLRT</sequence>